<dbReference type="EMBL" id="CP034873">
    <property type="protein sequence ID" value="QCI21753.1"/>
    <property type="molecule type" value="Genomic_DNA"/>
</dbReference>
<dbReference type="InterPro" id="IPR036065">
    <property type="entry name" value="BolA-like_sf"/>
</dbReference>
<dbReference type="PIRSF" id="PIRSF003113">
    <property type="entry name" value="BolA"/>
    <property type="match status" value="1"/>
</dbReference>
<gene>
    <name evidence="3" type="ORF">D9V69_02355</name>
</gene>
<proteinExistence type="inferred from homology"/>
<evidence type="ECO:0000313" key="4">
    <source>
        <dbReference type="Proteomes" id="UP000298773"/>
    </source>
</evidence>
<dbReference type="Proteomes" id="UP000298773">
    <property type="component" value="Chromosome"/>
</dbReference>
<protein>
    <submittedName>
        <fullName evidence="3">BolA family transcriptional regulator</fullName>
    </submittedName>
</protein>
<evidence type="ECO:0000256" key="2">
    <source>
        <dbReference type="RuleBase" id="RU003860"/>
    </source>
</evidence>
<dbReference type="AlphaFoldDB" id="A0A4D6XZ30"/>
<reference evidence="3 4" key="2">
    <citation type="submission" date="2019-05" db="EMBL/GenBank/DDBJ databases">
        <title>Genome evolution of the obligate endosymbiont Buchnera aphidicola.</title>
        <authorList>
            <person name="Moran N.A."/>
        </authorList>
    </citation>
    <scope>NUCLEOTIDE SEQUENCE [LARGE SCALE GENOMIC DNA]</scope>
    <source>
        <strain evidence="3 4">Hta</strain>
    </source>
</reference>
<dbReference type="RefSeq" id="WP_158356723.1">
    <property type="nucleotide sequence ID" value="NZ_CP034873.1"/>
</dbReference>
<dbReference type="Pfam" id="PF01722">
    <property type="entry name" value="BolA"/>
    <property type="match status" value="1"/>
</dbReference>
<comment type="similarity">
    <text evidence="1 2">Belongs to the BolA/IbaG family.</text>
</comment>
<sequence>MSLNTIKQYLISRLKITFIKIFDDSLLHNHKKNTLTHLRIIIVSSNFNQRSMITRHRIIFDLLSEIKQERIYSITLNTYSPLEWETKQNKKICSSKCLKK</sequence>
<reference evidence="3 4" key="1">
    <citation type="submission" date="2018-12" db="EMBL/GenBank/DDBJ databases">
        <authorList>
            <person name="Chong R.A."/>
        </authorList>
    </citation>
    <scope>NUCLEOTIDE SEQUENCE [LARGE SCALE GENOMIC DNA]</scope>
    <source>
        <strain evidence="3 4">Hta</strain>
    </source>
</reference>
<dbReference type="OrthoDB" id="9801469at2"/>
<dbReference type="SUPFAM" id="SSF82657">
    <property type="entry name" value="BolA-like"/>
    <property type="match status" value="1"/>
</dbReference>
<dbReference type="InterPro" id="IPR050961">
    <property type="entry name" value="BolA/IbaG_stress_morph_reg"/>
</dbReference>
<dbReference type="InterPro" id="IPR002634">
    <property type="entry name" value="BolA"/>
</dbReference>
<dbReference type="PANTHER" id="PTHR46229">
    <property type="entry name" value="BOLA TRANSCRIPTION REGULATOR"/>
    <property type="match status" value="1"/>
</dbReference>
<organism evidence="3 4">
    <name type="scientific">Buchnera aphidicola</name>
    <name type="common">Hyadaphis tataricae</name>
    <dbReference type="NCBI Taxonomy" id="1241859"/>
    <lineage>
        <taxon>Bacteria</taxon>
        <taxon>Pseudomonadati</taxon>
        <taxon>Pseudomonadota</taxon>
        <taxon>Gammaproteobacteria</taxon>
        <taxon>Enterobacterales</taxon>
        <taxon>Erwiniaceae</taxon>
        <taxon>Buchnera</taxon>
    </lineage>
</organism>
<evidence type="ECO:0000256" key="1">
    <source>
        <dbReference type="ARBA" id="ARBA00005578"/>
    </source>
</evidence>
<accession>A0A4D6XZ30</accession>
<dbReference type="PANTHER" id="PTHR46229:SF2">
    <property type="entry name" value="BOLA-LIKE PROTEIN 1"/>
    <property type="match status" value="1"/>
</dbReference>
<dbReference type="Gene3D" id="3.30.300.90">
    <property type="entry name" value="BolA-like"/>
    <property type="match status" value="1"/>
</dbReference>
<evidence type="ECO:0000313" key="3">
    <source>
        <dbReference type="EMBL" id="QCI21753.1"/>
    </source>
</evidence>
<name>A0A4D6XZ30_9GAMM</name>